<dbReference type="GO" id="GO:0004722">
    <property type="term" value="F:protein serine/threonine phosphatase activity"/>
    <property type="evidence" value="ECO:0007669"/>
    <property type="project" value="TreeGrafter"/>
</dbReference>
<dbReference type="GO" id="GO:0005739">
    <property type="term" value="C:mitochondrion"/>
    <property type="evidence" value="ECO:0007669"/>
    <property type="project" value="TreeGrafter"/>
</dbReference>
<accession>F0W2C7</accession>
<dbReference type="InterPro" id="IPR029033">
    <property type="entry name" value="His_PPase_superfam"/>
</dbReference>
<dbReference type="PANTHER" id="PTHR20935">
    <property type="entry name" value="PHOSPHOGLYCERATE MUTASE-RELATED"/>
    <property type="match status" value="1"/>
</dbReference>
<sequence>MVFLIQTRQMKSSRLFDSRDPIISQTTIEKPSSHQTNKLHPSIQPKHHVEYLVFNRHGHYINALNSSSSDTEQILSKIGKQQARLTAKHLASTFGATAKRQDVSIHHSDMTRAVETAPIISRSFADCTVQVSSLLREGWPGSPFQQKTTKSQKPATYRSDNDLERMYEAISRYLHSSSEEHEE</sequence>
<proteinExistence type="inferred from homology"/>
<reference evidence="6" key="2">
    <citation type="submission" date="2011-02" db="EMBL/GenBank/DDBJ databases">
        <authorList>
            <person name="MacLean D."/>
        </authorList>
    </citation>
    <scope>NUCLEOTIDE SEQUENCE</scope>
</reference>
<dbReference type="CDD" id="cd07067">
    <property type="entry name" value="HP_PGM_like"/>
    <property type="match status" value="1"/>
</dbReference>
<organism evidence="6">
    <name type="scientific">Albugo laibachii Nc14</name>
    <dbReference type="NCBI Taxonomy" id="890382"/>
    <lineage>
        <taxon>Eukaryota</taxon>
        <taxon>Sar</taxon>
        <taxon>Stramenopiles</taxon>
        <taxon>Oomycota</taxon>
        <taxon>Peronosporomycetes</taxon>
        <taxon>Albuginales</taxon>
        <taxon>Albuginaceae</taxon>
        <taxon>Albugo</taxon>
    </lineage>
</organism>
<gene>
    <name evidence="6" type="primary">AlNc14C9G1177</name>
    <name evidence="6" type="ORF">ALNC14_013550</name>
</gene>
<protein>
    <recommendedName>
        <fullName evidence="3">Serine/threonine-protein phosphatase PGAM5, mitochondrial</fullName>
    </recommendedName>
    <alternativeName>
        <fullName evidence="4">Serine/threonine-protein phosphatase Pgam5, mitochondrial</fullName>
    </alternativeName>
</protein>
<dbReference type="PANTHER" id="PTHR20935:SF0">
    <property type="entry name" value="SERINE_THREONINE-PROTEIN PHOSPHATASE PGAM5, MITOCHONDRIAL"/>
    <property type="match status" value="1"/>
</dbReference>
<evidence type="ECO:0000256" key="1">
    <source>
        <dbReference type="ARBA" id="ARBA00006717"/>
    </source>
</evidence>
<name>F0W2C7_9STRA</name>
<evidence type="ECO:0000256" key="5">
    <source>
        <dbReference type="SAM" id="MobiDB-lite"/>
    </source>
</evidence>
<feature type="compositionally biased region" description="Polar residues" evidence="5">
    <location>
        <begin position="143"/>
        <end position="154"/>
    </location>
</feature>
<evidence type="ECO:0000256" key="4">
    <source>
        <dbReference type="ARBA" id="ARBA00040722"/>
    </source>
</evidence>
<feature type="region of interest" description="Disordered" evidence="5">
    <location>
        <begin position="140"/>
        <end position="162"/>
    </location>
</feature>
<dbReference type="HOGENOM" id="CLU_063130_0_0_1"/>
<comment type="similarity">
    <text evidence="1">Belongs to the phosphoglycerate mutase family. BPG-dependent PGAM subfamily.</text>
</comment>
<dbReference type="AlphaFoldDB" id="F0W2C7"/>
<dbReference type="Pfam" id="PF00300">
    <property type="entry name" value="His_Phos_1"/>
    <property type="match status" value="1"/>
</dbReference>
<dbReference type="InterPro" id="IPR051021">
    <property type="entry name" value="Mito_Ser/Thr_phosphatase"/>
</dbReference>
<evidence type="ECO:0000256" key="2">
    <source>
        <dbReference type="ARBA" id="ARBA00022801"/>
    </source>
</evidence>
<dbReference type="InterPro" id="IPR013078">
    <property type="entry name" value="His_Pase_superF_clade-1"/>
</dbReference>
<reference evidence="6" key="1">
    <citation type="journal article" date="2011" name="PLoS Biol.">
        <title>Gene gain and loss during evolution of obligate parasitism in the white rust pathogen of Arabidopsis thaliana.</title>
        <authorList>
            <person name="Kemen E."/>
            <person name="Gardiner A."/>
            <person name="Schultz-Larsen T."/>
            <person name="Kemen A.C."/>
            <person name="Balmuth A.L."/>
            <person name="Robert-Seilaniantz A."/>
            <person name="Bailey K."/>
            <person name="Holub E."/>
            <person name="Studholme D.J."/>
            <person name="Maclean D."/>
            <person name="Jones J.D."/>
        </authorList>
    </citation>
    <scope>NUCLEOTIDE SEQUENCE</scope>
</reference>
<dbReference type="EMBL" id="FR824054">
    <property type="protein sequence ID" value="CCA15212.1"/>
    <property type="molecule type" value="Genomic_DNA"/>
</dbReference>
<evidence type="ECO:0000313" key="6">
    <source>
        <dbReference type="EMBL" id="CCA15212.1"/>
    </source>
</evidence>
<dbReference type="SUPFAM" id="SSF53254">
    <property type="entry name" value="Phosphoglycerate mutase-like"/>
    <property type="match status" value="1"/>
</dbReference>
<keyword evidence="2" id="KW-0378">Hydrolase</keyword>
<dbReference type="GO" id="GO:0090141">
    <property type="term" value="P:positive regulation of mitochondrial fission"/>
    <property type="evidence" value="ECO:0007669"/>
    <property type="project" value="TreeGrafter"/>
</dbReference>
<evidence type="ECO:0000256" key="3">
    <source>
        <dbReference type="ARBA" id="ARBA00039765"/>
    </source>
</evidence>
<dbReference type="Gene3D" id="3.40.50.1240">
    <property type="entry name" value="Phosphoglycerate mutase-like"/>
    <property type="match status" value="1"/>
</dbReference>